<dbReference type="PROSITE" id="PS00154">
    <property type="entry name" value="ATPASE_E1_E2"/>
    <property type="match status" value="1"/>
</dbReference>
<dbReference type="GO" id="GO:0016787">
    <property type="term" value="F:hydrolase activity"/>
    <property type="evidence" value="ECO:0007669"/>
    <property type="project" value="UniProtKB-KW"/>
</dbReference>
<evidence type="ECO:0000259" key="12">
    <source>
        <dbReference type="Pfam" id="PF00122"/>
    </source>
</evidence>
<dbReference type="SFLD" id="SFLDF00027">
    <property type="entry name" value="p-type_atpase"/>
    <property type="match status" value="1"/>
</dbReference>
<organism evidence="13 14">
    <name type="scientific">Toxoplasma gondii GAB2-2007-GAL-DOM2</name>
    <dbReference type="NCBI Taxonomy" id="1130820"/>
    <lineage>
        <taxon>Eukaryota</taxon>
        <taxon>Sar</taxon>
        <taxon>Alveolata</taxon>
        <taxon>Apicomplexa</taxon>
        <taxon>Conoidasida</taxon>
        <taxon>Coccidia</taxon>
        <taxon>Eucoccidiorida</taxon>
        <taxon>Eimeriorina</taxon>
        <taxon>Sarcocystidae</taxon>
        <taxon>Toxoplasma</taxon>
    </lineage>
</organism>
<evidence type="ECO:0000313" key="13">
    <source>
        <dbReference type="EMBL" id="KFG31021.1"/>
    </source>
</evidence>
<dbReference type="SUPFAM" id="SSF81665">
    <property type="entry name" value="Calcium ATPase, transmembrane domain M"/>
    <property type="match status" value="1"/>
</dbReference>
<dbReference type="InterPro" id="IPR059000">
    <property type="entry name" value="ATPase_P-type_domA"/>
</dbReference>
<reference evidence="13 14" key="1">
    <citation type="submission" date="2014-02" db="EMBL/GenBank/DDBJ databases">
        <authorList>
            <person name="Sibley D."/>
            <person name="Venepally P."/>
            <person name="Karamycheva S."/>
            <person name="Hadjithomas M."/>
            <person name="Khan A."/>
            <person name="Brunk B."/>
            <person name="Roos D."/>
            <person name="Caler E."/>
            <person name="Lorenzi H."/>
        </authorList>
    </citation>
    <scope>NUCLEOTIDE SEQUENCE [LARGE SCALE GENOMIC DNA]</scope>
    <source>
        <strain evidence="13 14">GAB2-2007-GAL-DOM2</strain>
    </source>
</reference>
<keyword evidence="6" id="KW-0460">Magnesium</keyword>
<dbReference type="PANTHER" id="PTHR45630">
    <property type="entry name" value="CATION-TRANSPORTING ATPASE-RELATED"/>
    <property type="match status" value="1"/>
</dbReference>
<feature type="compositionally biased region" description="Basic and acidic residues" evidence="10">
    <location>
        <begin position="1172"/>
        <end position="1182"/>
    </location>
</feature>
<evidence type="ECO:0000256" key="4">
    <source>
        <dbReference type="ARBA" id="ARBA00022741"/>
    </source>
</evidence>
<feature type="transmembrane region" description="Helical" evidence="11">
    <location>
        <begin position="1372"/>
        <end position="1396"/>
    </location>
</feature>
<dbReference type="InterPro" id="IPR036412">
    <property type="entry name" value="HAD-like_sf"/>
</dbReference>
<comment type="caution">
    <text evidence="13">The sequence shown here is derived from an EMBL/GenBank/DDBJ whole genome shotgun (WGS) entry which is preliminary data.</text>
</comment>
<evidence type="ECO:0000256" key="9">
    <source>
        <dbReference type="ARBA" id="ARBA00023136"/>
    </source>
</evidence>
<dbReference type="InterPro" id="IPR006544">
    <property type="entry name" value="P-type_TPase_V"/>
</dbReference>
<feature type="transmembrane region" description="Helical" evidence="11">
    <location>
        <begin position="1257"/>
        <end position="1279"/>
    </location>
</feature>
<dbReference type="InterPro" id="IPR023214">
    <property type="entry name" value="HAD_sf"/>
</dbReference>
<dbReference type="VEuPathDB" id="ToxoDB:TGDOM2_318460"/>
<feature type="transmembrane region" description="Helical" evidence="11">
    <location>
        <begin position="602"/>
        <end position="629"/>
    </location>
</feature>
<dbReference type="GO" id="GO:0005524">
    <property type="term" value="F:ATP binding"/>
    <property type="evidence" value="ECO:0007669"/>
    <property type="project" value="UniProtKB-KW"/>
</dbReference>
<evidence type="ECO:0000256" key="2">
    <source>
        <dbReference type="ARBA" id="ARBA00022692"/>
    </source>
</evidence>
<feature type="domain" description="P-type ATPase A" evidence="12">
    <location>
        <begin position="401"/>
        <end position="548"/>
    </location>
</feature>
<evidence type="ECO:0000313" key="14">
    <source>
        <dbReference type="Proteomes" id="UP000028837"/>
    </source>
</evidence>
<evidence type="ECO:0000256" key="10">
    <source>
        <dbReference type="SAM" id="MobiDB-lite"/>
    </source>
</evidence>
<evidence type="ECO:0000256" key="5">
    <source>
        <dbReference type="ARBA" id="ARBA00022840"/>
    </source>
</evidence>
<keyword evidence="9 11" id="KW-0472">Membrane</keyword>
<keyword evidence="2 11" id="KW-0812">Transmembrane</keyword>
<dbReference type="GO" id="GO:0005789">
    <property type="term" value="C:endoplasmic reticulum membrane"/>
    <property type="evidence" value="ECO:0007669"/>
    <property type="project" value="TreeGrafter"/>
</dbReference>
<proteinExistence type="predicted"/>
<keyword evidence="8 11" id="KW-1133">Transmembrane helix</keyword>
<feature type="transmembrane region" description="Helical" evidence="11">
    <location>
        <begin position="1448"/>
        <end position="1466"/>
    </location>
</feature>
<feature type="region of interest" description="Disordered" evidence="10">
    <location>
        <begin position="1"/>
        <end position="22"/>
    </location>
</feature>
<dbReference type="GO" id="GO:0019829">
    <property type="term" value="F:ATPase-coupled monoatomic cation transmembrane transporter activity"/>
    <property type="evidence" value="ECO:0007669"/>
    <property type="project" value="TreeGrafter"/>
</dbReference>
<dbReference type="Gene3D" id="2.70.150.10">
    <property type="entry name" value="Calcium-transporting ATPase, cytoplasmic transduction domain A"/>
    <property type="match status" value="1"/>
</dbReference>
<dbReference type="GO" id="GO:0015662">
    <property type="term" value="F:P-type ion transporter activity"/>
    <property type="evidence" value="ECO:0007669"/>
    <property type="project" value="TreeGrafter"/>
</dbReference>
<feature type="region of interest" description="Disordered" evidence="10">
    <location>
        <begin position="932"/>
        <end position="1011"/>
    </location>
</feature>
<dbReference type="GO" id="GO:0006874">
    <property type="term" value="P:intracellular calcium ion homeostasis"/>
    <property type="evidence" value="ECO:0007669"/>
    <property type="project" value="TreeGrafter"/>
</dbReference>
<evidence type="ECO:0000256" key="6">
    <source>
        <dbReference type="ARBA" id="ARBA00022842"/>
    </source>
</evidence>
<feature type="compositionally biased region" description="Basic and acidic residues" evidence="10">
    <location>
        <begin position="962"/>
        <end position="979"/>
    </location>
</feature>
<dbReference type="SFLD" id="SFLDG00002">
    <property type="entry name" value="C1.7:_P-type_atpase_like"/>
    <property type="match status" value="1"/>
</dbReference>
<dbReference type="Pfam" id="PF00122">
    <property type="entry name" value="E1-E2_ATPase"/>
    <property type="match status" value="1"/>
</dbReference>
<feature type="compositionally biased region" description="Acidic residues" evidence="10">
    <location>
        <begin position="939"/>
        <end position="948"/>
    </location>
</feature>
<dbReference type="SUPFAM" id="SSF81653">
    <property type="entry name" value="Calcium ATPase, transduction domain A"/>
    <property type="match status" value="1"/>
</dbReference>
<keyword evidence="4" id="KW-0547">Nucleotide-binding</keyword>
<feature type="transmembrane region" description="Helical" evidence="11">
    <location>
        <begin position="40"/>
        <end position="59"/>
    </location>
</feature>
<dbReference type="Gene3D" id="3.40.50.1000">
    <property type="entry name" value="HAD superfamily/HAD-like"/>
    <property type="match status" value="1"/>
</dbReference>
<dbReference type="InterPro" id="IPR023298">
    <property type="entry name" value="ATPase_P-typ_TM_dom_sf"/>
</dbReference>
<accession>A0A086JFV3</accession>
<keyword evidence="3" id="KW-0479">Metal-binding</keyword>
<evidence type="ECO:0000256" key="11">
    <source>
        <dbReference type="SAM" id="Phobius"/>
    </source>
</evidence>
<evidence type="ECO:0000256" key="8">
    <source>
        <dbReference type="ARBA" id="ARBA00022989"/>
    </source>
</evidence>
<keyword evidence="7" id="KW-1278">Translocase</keyword>
<feature type="transmembrane region" description="Helical" evidence="11">
    <location>
        <begin position="151"/>
        <end position="173"/>
    </location>
</feature>
<keyword evidence="5" id="KW-0067">ATP-binding</keyword>
<sequence>MGGSPVDGKTEDSSGSPSSDMRTRRFVLYRKKPWPLRYDVWPFAILVAACAFLVFSDLASRPDVFPDSSEAPVSLPDPTGAPTGDLGASDRREDRHAVLKGNLESQLDGQVSENAETLPPVGSDAPEVFGETSTSSTTEAPKRIEELFPTLAWLFSSVYFLYCLLFVFLGGLLHLSTHWFVSLDCLVSYTAVSSVGDATSVLVIPPSGRPLESRTLCPLVRRPEQIFFFYRKKKFMFVSETGTFEPLRFPKSRPLSEYLQWRGLEAAAAPSSSVQTRPAASLSSSISSMSSASNSDSQLPFAGKALSPSWDPATDVSVPTVQAKYGSNDYDMPIPTFQELLKEHAVSPFFVFQMCCVFLWLIDEYWQYSLLTLVMLVLLECQMVKKRLRDFQQLRAMRIPPRTVHVFRSGSWIPLRSDCLLPGDVFAITGSTKPDEAVCPVDALLLQGSAVVNEATLTGESVPQTKVALEKDEVDGEQTESDREGKEGDLCLDMELRNKQNIVFAGTAVILHRNDQSSFARTRVPEKACVGYVLRTAFSTTQGKLVRTILFCHGRVTVASREAWLFLGLLLVLALCASAYVLCEGIQNAERSRFKLFLSCSHIVMAVVPAEFPITLSLAVTMALLFLFTQQIFCTEPFRVPLAGQVDVCAFDKTGTLTSDSMRVKGVYGVRTSEGKAASSRPGERAGDEEETLVTQILPFETVAVMGACQALAVVDGQLLGDPLEKASFNAVGWTLTSPDSVVSAPRPWPLPTSSTLQQDRVTVLRRFPFSSALQRMTVVARVEGARMPWYGAFASPEKVEEFRGTLKASSSSGGYADFVASKGSPEKIKQFLKEVPAFYDELYTGFCLKGYRVLALAYKELEPGASHSQRSDLEKNLFFAGFLVVTCPIKKGTKADIDVVCRAGHRAIMITGDSPLTACQVAVDVGIFRENSPHEGESMENEAERDEQETHSISRPILILKCDRQKRSAAPAEERTSKPDAFGNHLRQRHTQSSVPRTESPAAPGSRGPALEDFFWERRDRQQTFPLLAFLLAADSSEQRKNPAPDESLAPPRWTGLAQLSADFHLCLTGPVISALLEVFGAESVSEQVAVLGPLLPFVGVFARMSPQQKELILVALKAAGFTTLMCGDGTNDVGALKAAHVGVSLLCQAAHGDAPRGGCSRQVWSGKTVKESSLKMEKDPRRRGHGSASGAPRGETLSAVHKKELERRMEEMWEHLDDGPPLVRLGDASIASPFTFKGDLIRCIPLILRSGRATLVTVIMMYKLMALNSTITAFALSVLTLDGVKLGDLQTTLENLLCTLLTLMISKTRPSLEMGSCRPVASIFHPLVFLSLVLQAGLHVYTLYAAWDLAKAFRAPDYKPNLDGHFEPNLVNSVVFLLIASMHASTFLSNYEGAPFMVPLTENKPLVLTLGFLVSTLLTLVFELVPSLNETLSLVPFPTREFKVKIIGLVFLDLVGAWLVAWSLRKVTWWWAQRAARRARRL</sequence>
<dbReference type="PRINTS" id="PR00119">
    <property type="entry name" value="CATATPASE"/>
</dbReference>
<dbReference type="PANTHER" id="PTHR45630:SF7">
    <property type="entry name" value="ENDOPLASMIC RETICULUM TRANSMEMBRANE HELIX TRANSLOCASE"/>
    <property type="match status" value="1"/>
</dbReference>
<dbReference type="InterPro" id="IPR018303">
    <property type="entry name" value="ATPase_P-typ_P_site"/>
</dbReference>
<feature type="region of interest" description="Disordered" evidence="10">
    <location>
        <begin position="1172"/>
        <end position="1201"/>
    </location>
</feature>
<dbReference type="Proteomes" id="UP000028837">
    <property type="component" value="Unassembled WGS sequence"/>
</dbReference>
<dbReference type="InterPro" id="IPR044492">
    <property type="entry name" value="P_typ_ATPase_HD_dom"/>
</dbReference>
<dbReference type="OrthoDB" id="48943at2759"/>
<keyword evidence="13" id="KW-0378">Hydrolase</keyword>
<dbReference type="Gene3D" id="3.40.1110.10">
    <property type="entry name" value="Calcium-transporting ATPase, cytoplasmic domain N"/>
    <property type="match status" value="1"/>
</dbReference>
<dbReference type="SFLD" id="SFLDS00003">
    <property type="entry name" value="Haloacid_Dehalogenase"/>
    <property type="match status" value="1"/>
</dbReference>
<evidence type="ECO:0000256" key="1">
    <source>
        <dbReference type="ARBA" id="ARBA00004141"/>
    </source>
</evidence>
<evidence type="ECO:0000256" key="3">
    <source>
        <dbReference type="ARBA" id="ARBA00022723"/>
    </source>
</evidence>
<feature type="transmembrane region" description="Helical" evidence="11">
    <location>
        <begin position="1329"/>
        <end position="1352"/>
    </location>
</feature>
<dbReference type="SUPFAM" id="SSF81660">
    <property type="entry name" value="Metal cation-transporting ATPase, ATP-binding domain N"/>
    <property type="match status" value="1"/>
</dbReference>
<gene>
    <name evidence="13" type="ORF">TGDOM2_318460</name>
</gene>
<dbReference type="GO" id="GO:0046872">
    <property type="term" value="F:metal ion binding"/>
    <property type="evidence" value="ECO:0007669"/>
    <property type="project" value="UniProtKB-KW"/>
</dbReference>
<comment type="subcellular location">
    <subcellularLocation>
        <location evidence="1">Membrane</location>
        <topology evidence="1">Multi-pass membrane protein</topology>
    </subcellularLocation>
</comment>
<name>A0A086JFV3_TOXGO</name>
<protein>
    <recommendedName>
        <fullName evidence="12">P-type ATPase A domain-containing protein</fullName>
    </recommendedName>
</protein>
<feature type="region of interest" description="Disordered" evidence="10">
    <location>
        <begin position="66"/>
        <end position="90"/>
    </location>
</feature>
<evidence type="ECO:0000256" key="7">
    <source>
        <dbReference type="ARBA" id="ARBA00022967"/>
    </source>
</evidence>
<feature type="region of interest" description="Disordered" evidence="10">
    <location>
        <begin position="109"/>
        <end position="137"/>
    </location>
</feature>
<dbReference type="InterPro" id="IPR023299">
    <property type="entry name" value="ATPase_P-typ_cyto_dom_N"/>
</dbReference>
<feature type="transmembrane region" description="Helical" evidence="11">
    <location>
        <begin position="563"/>
        <end position="582"/>
    </location>
</feature>
<dbReference type="EMBL" id="AHZU02001570">
    <property type="protein sequence ID" value="KFG31021.1"/>
    <property type="molecule type" value="Genomic_DNA"/>
</dbReference>
<dbReference type="SUPFAM" id="SSF56784">
    <property type="entry name" value="HAD-like"/>
    <property type="match status" value="1"/>
</dbReference>
<dbReference type="InterPro" id="IPR008250">
    <property type="entry name" value="ATPase_P-typ_transduc_dom_A_sf"/>
</dbReference>
<feature type="transmembrane region" description="Helical" evidence="11">
    <location>
        <begin position="1408"/>
        <end position="1428"/>
    </location>
</feature>